<feature type="domain" description="Teneurin-like YD-shell" evidence="3">
    <location>
        <begin position="740"/>
        <end position="922"/>
    </location>
</feature>
<reference evidence="4 5" key="1">
    <citation type="submission" date="2019-12" db="EMBL/GenBank/DDBJ databases">
        <title>Spirosoma sp. HMF4905 genome sequencing and assembly.</title>
        <authorList>
            <person name="Kang H."/>
            <person name="Cha I."/>
            <person name="Kim H."/>
            <person name="Joh K."/>
        </authorList>
    </citation>
    <scope>NUCLEOTIDE SEQUENCE [LARGE SCALE GENOMIC DNA]</scope>
    <source>
        <strain evidence="4 5">HMF4905</strain>
    </source>
</reference>
<dbReference type="Pfam" id="PF05593">
    <property type="entry name" value="RHS_repeat"/>
    <property type="match status" value="4"/>
</dbReference>
<dbReference type="NCBIfam" id="TIGR03696">
    <property type="entry name" value="Rhs_assc_core"/>
    <property type="match status" value="1"/>
</dbReference>
<dbReference type="InterPro" id="IPR056823">
    <property type="entry name" value="TEN-like_YD-shell"/>
</dbReference>
<evidence type="ECO:0000259" key="2">
    <source>
        <dbReference type="Pfam" id="PF20148"/>
    </source>
</evidence>
<dbReference type="PANTHER" id="PTHR32305">
    <property type="match status" value="1"/>
</dbReference>
<dbReference type="InterPro" id="IPR050708">
    <property type="entry name" value="T6SS_VgrG/RHS"/>
</dbReference>
<feature type="domain" description="DUF6531" evidence="2">
    <location>
        <begin position="82"/>
        <end position="150"/>
    </location>
</feature>
<evidence type="ECO:0000259" key="3">
    <source>
        <dbReference type="Pfam" id="PF25023"/>
    </source>
</evidence>
<dbReference type="EMBL" id="WPIN01000007">
    <property type="protein sequence ID" value="MVM32440.1"/>
    <property type="molecule type" value="Genomic_DNA"/>
</dbReference>
<name>A0A7K1SF44_9BACT</name>
<dbReference type="Pfam" id="PF25023">
    <property type="entry name" value="TEN_YD-shell"/>
    <property type="match status" value="4"/>
</dbReference>
<evidence type="ECO:0008006" key="6">
    <source>
        <dbReference type="Google" id="ProtNLM"/>
    </source>
</evidence>
<keyword evidence="5" id="KW-1185">Reference proteome</keyword>
<comment type="caution">
    <text evidence="4">The sequence shown here is derived from an EMBL/GenBank/DDBJ whole genome shotgun (WGS) entry which is preliminary data.</text>
</comment>
<evidence type="ECO:0000313" key="5">
    <source>
        <dbReference type="Proteomes" id="UP000436006"/>
    </source>
</evidence>
<feature type="domain" description="Teneurin-like YD-shell" evidence="3">
    <location>
        <begin position="1138"/>
        <end position="1387"/>
    </location>
</feature>
<dbReference type="Gene3D" id="2.180.10.10">
    <property type="entry name" value="RHS repeat-associated core"/>
    <property type="match status" value="6"/>
</dbReference>
<dbReference type="PANTHER" id="PTHR32305:SF15">
    <property type="entry name" value="PROTEIN RHSA-RELATED"/>
    <property type="match status" value="1"/>
</dbReference>
<dbReference type="Pfam" id="PF20148">
    <property type="entry name" value="DUF6531"/>
    <property type="match status" value="1"/>
</dbReference>
<dbReference type="InterPro" id="IPR006530">
    <property type="entry name" value="YD"/>
</dbReference>
<sequence>MVAHPAFYVPEPVDSLKSIQSLLTGRFHLSILCLPIDCFYHTTTMIRLLFFLLLILTGSSGQFLSAQNRIRPTVPVPNGFEINSYTGNLYHRRTDLNIPGQGLPIDITFSYNATRRSRNWGMGKGWTFTYNMAYYTDNASIWIERADGRRDFYQKSGSAYVSPTGIYDALKEYEAGKFYVQTKDGLRYYFENATHKRLTRLQDANGNQISLTYTDTLLTKLTHSSGHILNFSWTSGRLTEIKDNTCSPERKIAYQYDSYGNPSQVTNPIGDFVKYYADSTARLVGYTDEGGNNMSIFYNRNGAVSKVVSCATSHTFSYVPRQLKTFVAEQVNGQTVVTTYAFDDKGRVTSKHGNCCGFNLEYSYDTNNNASRLTDGNKKSTVYTYDSNGNVLKEIDPAGNITTYTYEPAFNKVTSLTDKSGNATTFKYDARGNLIEIDKPLGVTEKSTYDTKGNRLSYTNPTNFTTVYAYDSNGNLTRLTDPEGGIRTYTYDCYGNQLTETDPENHTTTYQYNALNQRIKMTDALGQVTTYTYNKLRLLASETNALGKTTSYTYDGLGRRIKTTLPLGNATSTEYDEQGNVTKEIDGKGNSTIYTYNSRKQPLSITDALGNTIYYEYDDAGNKVSETDKNGNTTRFTYDDLYRLVKVTDALGGATTYSYNAIGNRTAEIDANGNTTAYSYDALQRLTKSTDALNYSEQYTYDAIGNRLTVKDKNGNVTTTTYDKLNRRKTISNALGGVTSFTYNSTGRIIVEKDPLNRTTSYAYDALSRLVKITNALNEATAYTYDAIGNEKTITYPNGKAETNTYDDNSQLLTTTDQIGTVIVYTYDSNGNIITEKDGNGNTTSFQFDALNQLIKTTYPNQTTTQIAYDTNGNKIKETDQKGNVTLFTYDKLNRTTSITDPLGHNNRFAYDTQGNLINVIDGKGNTTSYTYDNRTKLTLQTYADGSTKRFAYDAQGSLAEKTTGIGTKIQYKYDALNRLIERQYPGNVTETLDYDAAGYLVKATNTNATITLSYDAAGRLLREDNNGKATTYAYNTSGKTKSIDYPGGTKIVWQLDNRERLIEVRRNSTLLAGLQYDGADRLTKKTFSNGTTANYGYDAMSNLLSLTATPATQLNIRYQYDPSDQRILTERLHKPTRSEKYGYDATFQLKDFATGQYSNNQLTPSISYQYAYDALGNRTMAKEGSTEKTYTANYVNQYTGIKTNGSNAPPTYDKNGNLVSDGSNTYEYDPENRLLSIQNGTTKVAYTYDALGRRVSRTLGGTTTRYYYDLDNVIEENTNGIIKSLIYGSEIDQILYVNVGSNDYYYQTDDLNSVQAITGASGNLLEYYTYDPFGAPHIFNAADVELTISTLNNLLYTGRPYEFTFKTYNYRNRELNPTLGRFAQRDPFEYVDGLNNYSYVNNNVTNAIDPLGLVNWSGVGSAVGGIVWSGIGAATGVGLSSTGLGAIVGVPLAGVSGYELGANLGNLWDALNDQEATSTGSLAKDIVNAVDPCNGNYQKAAEAFDVLKDFASLGGGLFRGGVKLAERTFERKLAQEATEEVEKKLVNEGVYEFTAASGKKYVGQSSDIAKRLEQHLASGKLLPGTPVKTTEVLGGKTAREVAEQLRIDSLGGVRNLENIRNPIGPKRQHLLPKVSR</sequence>
<dbReference type="NCBIfam" id="TIGR01643">
    <property type="entry name" value="YD_repeat_2x"/>
    <property type="match status" value="20"/>
</dbReference>
<organism evidence="4 5">
    <name type="scientific">Spirosoma arboris</name>
    <dbReference type="NCBI Taxonomy" id="2682092"/>
    <lineage>
        <taxon>Bacteria</taxon>
        <taxon>Pseudomonadati</taxon>
        <taxon>Bacteroidota</taxon>
        <taxon>Cytophagia</taxon>
        <taxon>Cytophagales</taxon>
        <taxon>Cytophagaceae</taxon>
        <taxon>Spirosoma</taxon>
    </lineage>
</organism>
<dbReference type="InterPro" id="IPR045351">
    <property type="entry name" value="DUF6531"/>
</dbReference>
<dbReference type="InterPro" id="IPR022385">
    <property type="entry name" value="Rhs_assc_core"/>
</dbReference>
<keyword evidence="1" id="KW-0677">Repeat</keyword>
<feature type="domain" description="Teneurin-like YD-shell" evidence="3">
    <location>
        <begin position="315"/>
        <end position="520"/>
    </location>
</feature>
<protein>
    <recommendedName>
        <fullName evidence="6">GIY-YIG domain-containing protein</fullName>
    </recommendedName>
</protein>
<feature type="domain" description="Teneurin-like YD-shell" evidence="3">
    <location>
        <begin position="574"/>
        <end position="733"/>
    </location>
</feature>
<evidence type="ECO:0000256" key="1">
    <source>
        <dbReference type="ARBA" id="ARBA00022737"/>
    </source>
</evidence>
<accession>A0A7K1SF44</accession>
<proteinExistence type="predicted"/>
<dbReference type="InterPro" id="IPR031325">
    <property type="entry name" value="RHS_repeat"/>
</dbReference>
<gene>
    <name evidence="4" type="ORF">GO755_20515</name>
</gene>
<dbReference type="Proteomes" id="UP000436006">
    <property type="component" value="Unassembled WGS sequence"/>
</dbReference>
<evidence type="ECO:0000313" key="4">
    <source>
        <dbReference type="EMBL" id="MVM32440.1"/>
    </source>
</evidence>